<dbReference type="Proteomes" id="UP001292182">
    <property type="component" value="Unassembled WGS sequence"/>
</dbReference>
<dbReference type="InterPro" id="IPR011527">
    <property type="entry name" value="ABC1_TM_dom"/>
</dbReference>
<feature type="transmembrane region" description="Helical" evidence="8">
    <location>
        <begin position="216"/>
        <end position="244"/>
    </location>
</feature>
<keyword evidence="2 8" id="KW-0812">Transmembrane</keyword>
<evidence type="ECO:0000256" key="1">
    <source>
        <dbReference type="ARBA" id="ARBA00004651"/>
    </source>
</evidence>
<reference evidence="13" key="1">
    <citation type="submission" date="2023-07" db="EMBL/GenBank/DDBJ databases">
        <title>Whole genome sequence analysis of rice epiphytic Sphingomonas sanguinis OsEp_Plm_15B2.</title>
        <authorList>
            <person name="Sahu K.P."/>
            <person name="Asharani P."/>
            <person name="Reddy B."/>
            <person name="Kumar A."/>
        </authorList>
    </citation>
    <scope>NUCLEOTIDE SEQUENCE [LARGE SCALE GENOMIC DNA]</scope>
    <source>
        <strain evidence="13">OsEp_Plm_15B2</strain>
    </source>
</reference>
<evidence type="ECO:0000256" key="7">
    <source>
        <dbReference type="ARBA" id="ARBA00023136"/>
    </source>
</evidence>
<gene>
    <name evidence="12" type="ORF">N4G62_07935</name>
</gene>
<feature type="domain" description="ABC transmembrane type-1" evidence="10">
    <location>
        <begin position="182"/>
        <end position="461"/>
    </location>
</feature>
<feature type="transmembrane region" description="Helical" evidence="8">
    <location>
        <begin position="289"/>
        <end position="311"/>
    </location>
</feature>
<evidence type="ECO:0000259" key="10">
    <source>
        <dbReference type="PROSITE" id="PS50929"/>
    </source>
</evidence>
<feature type="domain" description="Peptidase C39" evidence="11">
    <location>
        <begin position="29"/>
        <end position="148"/>
    </location>
</feature>
<dbReference type="Pfam" id="PF00664">
    <property type="entry name" value="ABC_membrane"/>
    <property type="match status" value="1"/>
</dbReference>
<dbReference type="InterPro" id="IPR027417">
    <property type="entry name" value="P-loop_NTPase"/>
</dbReference>
<evidence type="ECO:0000259" key="11">
    <source>
        <dbReference type="PROSITE" id="PS50990"/>
    </source>
</evidence>
<dbReference type="InterPro" id="IPR036640">
    <property type="entry name" value="ABC1_TM_sf"/>
</dbReference>
<protein>
    <submittedName>
        <fullName evidence="12">Peptidase domain-containing ABC transporter</fullName>
    </submittedName>
</protein>
<evidence type="ECO:0000256" key="6">
    <source>
        <dbReference type="ARBA" id="ARBA00022989"/>
    </source>
</evidence>
<dbReference type="CDD" id="cd18567">
    <property type="entry name" value="ABC_6TM_CvaB_RaxB_like"/>
    <property type="match status" value="1"/>
</dbReference>
<dbReference type="Gene3D" id="3.40.50.300">
    <property type="entry name" value="P-loop containing nucleotide triphosphate hydrolases"/>
    <property type="match status" value="1"/>
</dbReference>
<dbReference type="Gene3D" id="3.90.70.10">
    <property type="entry name" value="Cysteine proteinases"/>
    <property type="match status" value="1"/>
</dbReference>
<dbReference type="Pfam" id="PF00005">
    <property type="entry name" value="ABC_tran"/>
    <property type="match status" value="1"/>
</dbReference>
<keyword evidence="3" id="KW-0547">Nucleotide-binding</keyword>
<dbReference type="SUPFAM" id="SSF52540">
    <property type="entry name" value="P-loop containing nucleoside triphosphate hydrolases"/>
    <property type="match status" value="1"/>
</dbReference>
<comment type="subcellular location">
    <subcellularLocation>
        <location evidence="1">Cell membrane</location>
        <topology evidence="1">Multi-pass membrane protein</topology>
    </subcellularLocation>
</comment>
<evidence type="ECO:0000313" key="13">
    <source>
        <dbReference type="Proteomes" id="UP001292182"/>
    </source>
</evidence>
<keyword evidence="6 8" id="KW-1133">Transmembrane helix</keyword>
<dbReference type="InterPro" id="IPR017871">
    <property type="entry name" value="ABC_transporter-like_CS"/>
</dbReference>
<dbReference type="PANTHER" id="PTHR43394:SF1">
    <property type="entry name" value="ATP-BINDING CASSETTE SUB-FAMILY B MEMBER 10, MITOCHONDRIAL"/>
    <property type="match status" value="1"/>
</dbReference>
<dbReference type="PROSITE" id="PS00211">
    <property type="entry name" value="ABC_TRANSPORTER_1"/>
    <property type="match status" value="1"/>
</dbReference>
<keyword evidence="13" id="KW-1185">Reference proteome</keyword>
<dbReference type="Gene3D" id="1.20.1560.10">
    <property type="entry name" value="ABC transporter type 1, transmembrane domain"/>
    <property type="match status" value="1"/>
</dbReference>
<dbReference type="PANTHER" id="PTHR43394">
    <property type="entry name" value="ATP-DEPENDENT PERMEASE MDL1, MITOCHONDRIAL"/>
    <property type="match status" value="1"/>
</dbReference>
<dbReference type="EMBL" id="JAOBTW010000007">
    <property type="protein sequence ID" value="MDZ7281954.1"/>
    <property type="molecule type" value="Genomic_DNA"/>
</dbReference>
<dbReference type="InterPro" id="IPR005074">
    <property type="entry name" value="Peptidase_C39"/>
</dbReference>
<dbReference type="PROSITE" id="PS50893">
    <property type="entry name" value="ABC_TRANSPORTER_2"/>
    <property type="match status" value="1"/>
</dbReference>
<evidence type="ECO:0000256" key="8">
    <source>
        <dbReference type="SAM" id="Phobius"/>
    </source>
</evidence>
<keyword evidence="7 8" id="KW-0472">Membrane</keyword>
<dbReference type="RefSeq" id="WP_322539126.1">
    <property type="nucleotide sequence ID" value="NZ_JAOBTW010000007.1"/>
</dbReference>
<evidence type="ECO:0000256" key="3">
    <source>
        <dbReference type="ARBA" id="ARBA00022741"/>
    </source>
</evidence>
<proteinExistence type="predicted"/>
<dbReference type="InterPro" id="IPR039421">
    <property type="entry name" value="Type_1_exporter"/>
</dbReference>
<dbReference type="InterPro" id="IPR003439">
    <property type="entry name" value="ABC_transporter-like_ATP-bd"/>
</dbReference>
<name>A0ABU5LPT6_9SPHN</name>
<feature type="transmembrane region" description="Helical" evidence="8">
    <location>
        <begin position="400"/>
        <end position="420"/>
    </location>
</feature>
<evidence type="ECO:0000259" key="9">
    <source>
        <dbReference type="PROSITE" id="PS50893"/>
    </source>
</evidence>
<keyword evidence="4" id="KW-0378">Hydrolase</keyword>
<sequence length="724" mass="79330">MTEGLNHSVRHLIQPSTSFRRRSIQPIFQSESAECGLACVAMSATHHGSSISLVDLRQRFSVSAKGTTLQTLLDISHALGLHGRALRLEVEEVPTLASGTILHWDLRHYVVYEGCTKSFVTIVDPCKGRLKLTWVEFGKHFTGVALELHPGYDFKVRKKQGVLGIRQVVGPQRGLTTPLAQIIAISLILQVFVVLTPVLNQVVIDDAIARSDLDLLLVLGGALLGLQLTAAAMSAVRSFVLIYIKNQLSFGLESNLLRHLLRQPVGWLEKRHLGDISSRFNSLKPVEDLITSVTPSAIIDIMSLMFSITFMYIYSPFLMTLEVSALLVALGVRSLAFPHIKRRSHEIVELNSRLDSIFLETLRGIRIFKLFNAEDRRVSIWQNERASAINASVRLERFQIWGSLGAGALSSIQAIVIWYIGAKLVIGGSLSLGMLIAFKAYADQFGTSSISVVSAIFTYKGLTVPLDRLADIVLAEPEPSKSPSGDVHARKLQGEIEFVNVSFRYASHEPWVLQNVSFRIDAGSFVCFVGPSGQGKTTILKLLLGFNSPSEGKILYDGIDVSQLGHSLIRSNIGAVLQDDQLLSGTIGDNISFFEPEANILQIEKAAQLASIHGEILELPMGYMTFVGDMGSSLSGGQKQRILIARALYKNPSILMLDEGTSNLDPDNEHSIMDALSKMGTTRVAIAHRDAAKAGADMVVEVKNMGVRVSRREILGNDSGERDQ</sequence>
<keyword evidence="5" id="KW-0067">ATP-binding</keyword>
<feature type="transmembrane region" description="Helical" evidence="8">
    <location>
        <begin position="317"/>
        <end position="336"/>
    </location>
</feature>
<evidence type="ECO:0000256" key="2">
    <source>
        <dbReference type="ARBA" id="ARBA00022692"/>
    </source>
</evidence>
<organism evidence="12 13">
    <name type="scientific">Sphingomonas sanguinis</name>
    <dbReference type="NCBI Taxonomy" id="33051"/>
    <lineage>
        <taxon>Bacteria</taxon>
        <taxon>Pseudomonadati</taxon>
        <taxon>Pseudomonadota</taxon>
        <taxon>Alphaproteobacteria</taxon>
        <taxon>Sphingomonadales</taxon>
        <taxon>Sphingomonadaceae</taxon>
        <taxon>Sphingomonas</taxon>
    </lineage>
</organism>
<comment type="caution">
    <text evidence="12">The sequence shown here is derived from an EMBL/GenBank/DDBJ whole genome shotgun (WGS) entry which is preliminary data.</text>
</comment>
<dbReference type="PROSITE" id="PS50990">
    <property type="entry name" value="PEPTIDASE_C39"/>
    <property type="match status" value="1"/>
</dbReference>
<dbReference type="PROSITE" id="PS50929">
    <property type="entry name" value="ABC_TM1F"/>
    <property type="match status" value="1"/>
</dbReference>
<evidence type="ECO:0000256" key="5">
    <source>
        <dbReference type="ARBA" id="ARBA00022840"/>
    </source>
</evidence>
<feature type="transmembrane region" description="Helical" evidence="8">
    <location>
        <begin position="182"/>
        <end position="204"/>
    </location>
</feature>
<dbReference type="SUPFAM" id="SSF90123">
    <property type="entry name" value="ABC transporter transmembrane region"/>
    <property type="match status" value="1"/>
</dbReference>
<feature type="domain" description="ABC transporter" evidence="9">
    <location>
        <begin position="496"/>
        <end position="724"/>
    </location>
</feature>
<dbReference type="InterPro" id="IPR003593">
    <property type="entry name" value="AAA+_ATPase"/>
</dbReference>
<accession>A0ABU5LPT6</accession>
<dbReference type="Pfam" id="PF03412">
    <property type="entry name" value="Peptidase_C39"/>
    <property type="match status" value="1"/>
</dbReference>
<dbReference type="SMART" id="SM00382">
    <property type="entry name" value="AAA"/>
    <property type="match status" value="1"/>
</dbReference>
<evidence type="ECO:0000256" key="4">
    <source>
        <dbReference type="ARBA" id="ARBA00022801"/>
    </source>
</evidence>
<evidence type="ECO:0000313" key="12">
    <source>
        <dbReference type="EMBL" id="MDZ7281954.1"/>
    </source>
</evidence>